<organism evidence="3 4">
    <name type="scientific">Candidatus Azambacteria bacterium GW2011_GWA1_42_19</name>
    <dbReference type="NCBI Taxonomy" id="1618609"/>
    <lineage>
        <taxon>Bacteria</taxon>
        <taxon>Candidatus Azamiibacteriota</taxon>
    </lineage>
</organism>
<dbReference type="Gene3D" id="3.30.450.90">
    <property type="match status" value="1"/>
</dbReference>
<dbReference type="Proteomes" id="UP000034951">
    <property type="component" value="Unassembled WGS sequence"/>
</dbReference>
<evidence type="ECO:0000313" key="3">
    <source>
        <dbReference type="EMBL" id="KKS46203.1"/>
    </source>
</evidence>
<dbReference type="PATRIC" id="fig|1618609.3.peg.236"/>
<dbReference type="AlphaFoldDB" id="A0A0G1C9B1"/>
<protein>
    <submittedName>
        <fullName evidence="3">Pili biogenesis protein ATPase</fullName>
    </submittedName>
</protein>
<comment type="similarity">
    <text evidence="1">Belongs to the GSP E family.</text>
</comment>
<dbReference type="EMBL" id="LCDE01000006">
    <property type="protein sequence ID" value="KKS46203.1"/>
    <property type="molecule type" value="Genomic_DNA"/>
</dbReference>
<name>A0A0G1C9B1_9BACT</name>
<dbReference type="Pfam" id="PF00437">
    <property type="entry name" value="T2SSE"/>
    <property type="match status" value="1"/>
</dbReference>
<dbReference type="GO" id="GO:0005524">
    <property type="term" value="F:ATP binding"/>
    <property type="evidence" value="ECO:0007669"/>
    <property type="project" value="InterPro"/>
</dbReference>
<gene>
    <name evidence="3" type="ORF">UV10_C0006G0011</name>
</gene>
<dbReference type="NCBIfam" id="TIGR01420">
    <property type="entry name" value="pilT_fam"/>
    <property type="match status" value="1"/>
</dbReference>
<comment type="caution">
    <text evidence="3">The sequence shown here is derived from an EMBL/GenBank/DDBJ whole genome shotgun (WGS) entry which is preliminary data.</text>
</comment>
<evidence type="ECO:0000313" key="4">
    <source>
        <dbReference type="Proteomes" id="UP000034951"/>
    </source>
</evidence>
<evidence type="ECO:0000256" key="1">
    <source>
        <dbReference type="ARBA" id="ARBA00006611"/>
    </source>
</evidence>
<dbReference type="InterPro" id="IPR006321">
    <property type="entry name" value="PilT/PilU"/>
</dbReference>
<dbReference type="CDD" id="cd01131">
    <property type="entry name" value="PilT"/>
    <property type="match status" value="1"/>
</dbReference>
<dbReference type="PANTHER" id="PTHR30486">
    <property type="entry name" value="TWITCHING MOTILITY PROTEIN PILT"/>
    <property type="match status" value="1"/>
</dbReference>
<dbReference type="Gene3D" id="3.40.50.300">
    <property type="entry name" value="P-loop containing nucleotide triphosphate hydrolases"/>
    <property type="match status" value="1"/>
</dbReference>
<dbReference type="InterPro" id="IPR001482">
    <property type="entry name" value="T2SS/T4SS_dom"/>
</dbReference>
<feature type="domain" description="Bacterial type II secretion system protein E" evidence="2">
    <location>
        <begin position="119"/>
        <end position="277"/>
    </location>
</feature>
<dbReference type="GO" id="GO:0016887">
    <property type="term" value="F:ATP hydrolysis activity"/>
    <property type="evidence" value="ECO:0007669"/>
    <property type="project" value="InterPro"/>
</dbReference>
<sequence length="357" mass="39842">MPTIQQELEDLLLNTLSINASDLHLSVGYKPTARVDGALLPLNEFSVLTPEHAKDLAYLLLGDHKDEFLLRKEMDFSYSFRDKARFRINVFFEKGFISTALRIIPSRINTLEELNLPSIFHRLTKLEQGFVLVTGPSGHGKSTTLASLIDEINRSRSEHIITIEDPIEYLFIGNKSLVNQREVGRDTKNFHNALSSLLREDPNIIMIGEMRDPETISAALTAAETGHLVFSSLHTNSASQTVDRIIDVFPSQQQNQIRLQLANTLSATISQRLLPRISGGRLPAAEIMFVNGAISNLIRENKAHQIDLVIETSLESGMISLNRSLAELVRRGEVAAEVAMAYALNPIELQTMIGYNK</sequence>
<reference evidence="3 4" key="1">
    <citation type="journal article" date="2015" name="Nature">
        <title>rRNA introns, odd ribosomes, and small enigmatic genomes across a large radiation of phyla.</title>
        <authorList>
            <person name="Brown C.T."/>
            <person name="Hug L.A."/>
            <person name="Thomas B.C."/>
            <person name="Sharon I."/>
            <person name="Castelle C.J."/>
            <person name="Singh A."/>
            <person name="Wilkins M.J."/>
            <person name="Williams K.H."/>
            <person name="Banfield J.F."/>
        </authorList>
    </citation>
    <scope>NUCLEOTIDE SEQUENCE [LARGE SCALE GENOMIC DNA]</scope>
</reference>
<dbReference type="InterPro" id="IPR050921">
    <property type="entry name" value="T4SS_GSP_E_ATPase"/>
</dbReference>
<dbReference type="SUPFAM" id="SSF52540">
    <property type="entry name" value="P-loop containing nucleoside triphosphate hydrolases"/>
    <property type="match status" value="1"/>
</dbReference>
<accession>A0A0G1C9B1</accession>
<evidence type="ECO:0000259" key="2">
    <source>
        <dbReference type="Pfam" id="PF00437"/>
    </source>
</evidence>
<proteinExistence type="inferred from homology"/>
<dbReference type="InterPro" id="IPR027417">
    <property type="entry name" value="P-loop_NTPase"/>
</dbReference>